<sequence>MALIDDIAIFARDRGEKMIQPVLSPDISPILIGLWTYFNLVVNTVLLPILVATFLFSKRAKRHPTLVNVCITWIFSGVFSLLLFYAGQQRGPEPDMMLCIAQTSLLYGIPPMWSVAIFMMAYYMNASIEACPKEPKLGRAKLIVMLSAPYIAQSVFSLTTLVVSLNHPNRVNRSRRVLYCALRSDTVFVAMAMFTFIVCLGILTVKVYKNVQGARKAGHNAPFNRPLIIRVVIFGIFVLLGILANLVSVIDSRSFVQDIYAACGGTFVLFIFGAQEDVIRAWCFWLPAPRVQNVEIVVSLEETNSSESVKNLDLTA</sequence>
<name>A0ACD3AGA6_9AGAR</name>
<evidence type="ECO:0000313" key="2">
    <source>
        <dbReference type="Proteomes" id="UP000308600"/>
    </source>
</evidence>
<reference evidence="1 2" key="1">
    <citation type="journal article" date="2019" name="Nat. Ecol. Evol.">
        <title>Megaphylogeny resolves global patterns of mushroom evolution.</title>
        <authorList>
            <person name="Varga T."/>
            <person name="Krizsan K."/>
            <person name="Foldi C."/>
            <person name="Dima B."/>
            <person name="Sanchez-Garcia M."/>
            <person name="Sanchez-Ramirez S."/>
            <person name="Szollosi G.J."/>
            <person name="Szarkandi J.G."/>
            <person name="Papp V."/>
            <person name="Albert L."/>
            <person name="Andreopoulos W."/>
            <person name="Angelini C."/>
            <person name="Antonin V."/>
            <person name="Barry K.W."/>
            <person name="Bougher N.L."/>
            <person name="Buchanan P."/>
            <person name="Buyck B."/>
            <person name="Bense V."/>
            <person name="Catcheside P."/>
            <person name="Chovatia M."/>
            <person name="Cooper J."/>
            <person name="Damon W."/>
            <person name="Desjardin D."/>
            <person name="Finy P."/>
            <person name="Geml J."/>
            <person name="Haridas S."/>
            <person name="Hughes K."/>
            <person name="Justo A."/>
            <person name="Karasinski D."/>
            <person name="Kautmanova I."/>
            <person name="Kiss B."/>
            <person name="Kocsube S."/>
            <person name="Kotiranta H."/>
            <person name="LaButti K.M."/>
            <person name="Lechner B.E."/>
            <person name="Liimatainen K."/>
            <person name="Lipzen A."/>
            <person name="Lukacs Z."/>
            <person name="Mihaltcheva S."/>
            <person name="Morgado L.N."/>
            <person name="Niskanen T."/>
            <person name="Noordeloos M.E."/>
            <person name="Ohm R.A."/>
            <person name="Ortiz-Santana B."/>
            <person name="Ovrebo C."/>
            <person name="Racz N."/>
            <person name="Riley R."/>
            <person name="Savchenko A."/>
            <person name="Shiryaev A."/>
            <person name="Soop K."/>
            <person name="Spirin V."/>
            <person name="Szebenyi C."/>
            <person name="Tomsovsky M."/>
            <person name="Tulloss R.E."/>
            <person name="Uehling J."/>
            <person name="Grigoriev I.V."/>
            <person name="Vagvolgyi C."/>
            <person name="Papp T."/>
            <person name="Martin F.M."/>
            <person name="Miettinen O."/>
            <person name="Hibbett D.S."/>
            <person name="Nagy L.G."/>
        </authorList>
    </citation>
    <scope>NUCLEOTIDE SEQUENCE [LARGE SCALE GENOMIC DNA]</scope>
    <source>
        <strain evidence="1 2">NL-1719</strain>
    </source>
</reference>
<keyword evidence="2" id="KW-1185">Reference proteome</keyword>
<protein>
    <submittedName>
        <fullName evidence="1">Uncharacterized protein</fullName>
    </submittedName>
</protein>
<organism evidence="1 2">
    <name type="scientific">Pluteus cervinus</name>
    <dbReference type="NCBI Taxonomy" id="181527"/>
    <lineage>
        <taxon>Eukaryota</taxon>
        <taxon>Fungi</taxon>
        <taxon>Dikarya</taxon>
        <taxon>Basidiomycota</taxon>
        <taxon>Agaricomycotina</taxon>
        <taxon>Agaricomycetes</taxon>
        <taxon>Agaricomycetidae</taxon>
        <taxon>Agaricales</taxon>
        <taxon>Pluteineae</taxon>
        <taxon>Pluteaceae</taxon>
        <taxon>Pluteus</taxon>
    </lineage>
</organism>
<proteinExistence type="predicted"/>
<dbReference type="Proteomes" id="UP000308600">
    <property type="component" value="Unassembled WGS sequence"/>
</dbReference>
<gene>
    <name evidence="1" type="ORF">BDN72DRAFT_861240</name>
</gene>
<dbReference type="EMBL" id="ML208467">
    <property type="protein sequence ID" value="TFK64644.1"/>
    <property type="molecule type" value="Genomic_DNA"/>
</dbReference>
<accession>A0ACD3AGA6</accession>
<evidence type="ECO:0000313" key="1">
    <source>
        <dbReference type="EMBL" id="TFK64644.1"/>
    </source>
</evidence>